<accession>A0A5N6KRX8</accession>
<comment type="subcellular location">
    <subcellularLocation>
        <location evidence="1">Cell membrane</location>
        <topology evidence="1">Multi-pass membrane protein</topology>
    </subcellularLocation>
</comment>
<reference evidence="4 5" key="1">
    <citation type="submission" date="2019-06" db="EMBL/GenBank/DDBJ databases">
        <title>A chromosomal-level reference genome of Carpinus fangiana (Coryloideae, Betulaceae).</title>
        <authorList>
            <person name="Yang X."/>
            <person name="Wang Z."/>
            <person name="Zhang L."/>
            <person name="Hao G."/>
            <person name="Liu J."/>
            <person name="Yang Y."/>
        </authorList>
    </citation>
    <scope>NUCLEOTIDE SEQUENCE [LARGE SCALE GENOMIC DNA]</scope>
    <source>
        <strain evidence="4">Cfa_2016G</strain>
        <tissue evidence="4">Leaf</tissue>
    </source>
</reference>
<organism evidence="4 5">
    <name type="scientific">Carpinus fangiana</name>
    <dbReference type="NCBI Taxonomy" id="176857"/>
    <lineage>
        <taxon>Eukaryota</taxon>
        <taxon>Viridiplantae</taxon>
        <taxon>Streptophyta</taxon>
        <taxon>Embryophyta</taxon>
        <taxon>Tracheophyta</taxon>
        <taxon>Spermatophyta</taxon>
        <taxon>Magnoliopsida</taxon>
        <taxon>eudicotyledons</taxon>
        <taxon>Gunneridae</taxon>
        <taxon>Pentapetalae</taxon>
        <taxon>rosids</taxon>
        <taxon>fabids</taxon>
        <taxon>Fagales</taxon>
        <taxon>Betulaceae</taxon>
        <taxon>Carpinus</taxon>
    </lineage>
</organism>
<dbReference type="Proteomes" id="UP000327013">
    <property type="component" value="Unassembled WGS sequence"/>
</dbReference>
<dbReference type="InterPro" id="IPR045861">
    <property type="entry name" value="CorA_cytoplasmic_dom"/>
</dbReference>
<dbReference type="GO" id="GO:0000287">
    <property type="term" value="F:magnesium ion binding"/>
    <property type="evidence" value="ECO:0007669"/>
    <property type="project" value="TreeGrafter"/>
</dbReference>
<dbReference type="GO" id="GO:0005886">
    <property type="term" value="C:plasma membrane"/>
    <property type="evidence" value="ECO:0007669"/>
    <property type="project" value="UniProtKB-SubCell"/>
</dbReference>
<dbReference type="SUPFAM" id="SSF143865">
    <property type="entry name" value="CorA soluble domain-like"/>
    <property type="match status" value="1"/>
</dbReference>
<dbReference type="PANTHER" id="PTHR46494:SF1">
    <property type="entry name" value="CORA FAMILY METAL ION TRANSPORTER (EUROFUNG)"/>
    <property type="match status" value="1"/>
</dbReference>
<gene>
    <name evidence="4" type="ORF">FH972_022213</name>
</gene>
<feature type="region of interest" description="Disordered" evidence="2">
    <location>
        <begin position="405"/>
        <end position="425"/>
    </location>
</feature>
<dbReference type="AlphaFoldDB" id="A0A5N6KRX8"/>
<proteinExistence type="predicted"/>
<evidence type="ECO:0000256" key="1">
    <source>
        <dbReference type="ARBA" id="ARBA00004651"/>
    </source>
</evidence>
<dbReference type="OrthoDB" id="5430812at2759"/>
<evidence type="ECO:0000313" key="5">
    <source>
        <dbReference type="Proteomes" id="UP000327013"/>
    </source>
</evidence>
<dbReference type="EMBL" id="VIBQ01000010">
    <property type="protein sequence ID" value="KAB8339280.1"/>
    <property type="molecule type" value="Genomic_DNA"/>
</dbReference>
<dbReference type="GO" id="GO:0050897">
    <property type="term" value="F:cobalt ion binding"/>
    <property type="evidence" value="ECO:0007669"/>
    <property type="project" value="TreeGrafter"/>
</dbReference>
<evidence type="ECO:0000313" key="4">
    <source>
        <dbReference type="EMBL" id="KAB8339280.1"/>
    </source>
</evidence>
<dbReference type="GO" id="GO:0015095">
    <property type="term" value="F:magnesium ion transmembrane transporter activity"/>
    <property type="evidence" value="ECO:0007669"/>
    <property type="project" value="TreeGrafter"/>
</dbReference>
<feature type="transmembrane region" description="Helical" evidence="3">
    <location>
        <begin position="526"/>
        <end position="545"/>
    </location>
</feature>
<evidence type="ECO:0000256" key="2">
    <source>
        <dbReference type="SAM" id="MobiDB-lite"/>
    </source>
</evidence>
<keyword evidence="3" id="KW-0812">Transmembrane</keyword>
<keyword evidence="3" id="KW-0472">Membrane</keyword>
<comment type="caution">
    <text evidence="4">The sequence shown here is derived from an EMBL/GenBank/DDBJ whole genome shotgun (WGS) entry which is preliminary data.</text>
</comment>
<evidence type="ECO:0000256" key="3">
    <source>
        <dbReference type="SAM" id="Phobius"/>
    </source>
</evidence>
<keyword evidence="5" id="KW-1185">Reference proteome</keyword>
<feature type="transmembrane region" description="Helical" evidence="3">
    <location>
        <begin position="492"/>
        <end position="514"/>
    </location>
</feature>
<dbReference type="GO" id="GO:0015087">
    <property type="term" value="F:cobalt ion transmembrane transporter activity"/>
    <property type="evidence" value="ECO:0007669"/>
    <property type="project" value="TreeGrafter"/>
</dbReference>
<dbReference type="PANTHER" id="PTHR46494">
    <property type="entry name" value="CORA FAMILY METAL ION TRANSPORTER (EUROFUNG)"/>
    <property type="match status" value="1"/>
</dbReference>
<protein>
    <submittedName>
        <fullName evidence="4">Uncharacterized protein</fullName>
    </submittedName>
</protein>
<keyword evidence="3" id="KW-1133">Transmembrane helix</keyword>
<name>A0A5N6KRX8_9ROSI</name>
<feature type="compositionally biased region" description="Low complexity" evidence="2">
    <location>
        <begin position="409"/>
        <end position="424"/>
    </location>
</feature>
<sequence length="584" mass="66213">MASSKSDTSVDDYYSSACENPSDFQNFDDRGVFKQFNERARNSHSRNFILDFSTDQAWCAFDQSHETFESLLKHDRPHSLDTRWINLWAPDQQTDVVLALARQFEFSPRLTGLMCSAPRYRHRRVAKVGAEHASSWSLRSKKSIKSLQTSRSAPAGTTVLVNDVEKDPAPARISPTSITPEVDLLHNLNHYDVVDSLWHWSSVDLGKRYVCLGYNSLYNIDTAQQISPDPRVQDMPNGTRVWSWLILCDDKTVISIFESTLADDPMDKTYAASSTRYNLLNVFAQLSNATDPGSRNPISLVPLRYDVGSNLSEVSPEPVDGPGLLFYYLFDDWHTTYSLVAKRGHQYSAELNRLRESMMKRANLSHVTRLHHIGRQLAVLKRLYESYDLIISRVLEKQRVSPVQNSLHSCPSTVKSSSSSVGESESSDQLGVFLTSAARVRFERLGDRIKLYALSEIQESMDLKESLVSMNFNLITIRESDAVERLTRITILLAKVTILFLPVSLMTAYFSTALVDGGDEFTVRSYWISFAVIMVLSFLGLLFFGKVSGTVESEMVYKPLNTVMWDLGRAVLGWRARRDERKDD</sequence>